<gene>
    <name evidence="2" type="ORF">GCM10010833_02690</name>
</gene>
<accession>A0ABQ1ISN0</accession>
<evidence type="ECO:0000313" key="2">
    <source>
        <dbReference type="EMBL" id="GGB51438.1"/>
    </source>
</evidence>
<reference evidence="3" key="1">
    <citation type="journal article" date="2019" name="Int. J. Syst. Evol. Microbiol.">
        <title>The Global Catalogue of Microorganisms (GCM) 10K type strain sequencing project: providing services to taxonomists for standard genome sequencing and annotation.</title>
        <authorList>
            <consortium name="The Broad Institute Genomics Platform"/>
            <consortium name="The Broad Institute Genome Sequencing Center for Infectious Disease"/>
            <person name="Wu L."/>
            <person name="Ma J."/>
        </authorList>
    </citation>
    <scope>NUCLEOTIDE SEQUENCE [LARGE SCALE GENOMIC DNA]</scope>
    <source>
        <strain evidence="3">CGMCC 1.12851</strain>
    </source>
</reference>
<sequence length="143" mass="15585">MCFAVATERDATYGAGLPASRSKSGVGATFAALTLTCCDRQFLKSAPREECREAKLRIIHVPAIRFDQGPNGFPYPQADKGVNGDVIWLAKRARDREPNPGHALSSGLRHEYERANEERADPNSNFTAGLGKARDRLGRDQGA</sequence>
<dbReference type="Proteomes" id="UP000614261">
    <property type="component" value="Unassembled WGS sequence"/>
</dbReference>
<keyword evidence="3" id="KW-1185">Reference proteome</keyword>
<comment type="caution">
    <text evidence="2">The sequence shown here is derived from an EMBL/GenBank/DDBJ whole genome shotgun (WGS) entry which is preliminary data.</text>
</comment>
<evidence type="ECO:0000256" key="1">
    <source>
        <dbReference type="SAM" id="MobiDB-lite"/>
    </source>
</evidence>
<evidence type="ECO:0000313" key="3">
    <source>
        <dbReference type="Proteomes" id="UP000614261"/>
    </source>
</evidence>
<name>A0ABQ1ISN0_9SPHN</name>
<organism evidence="2 3">
    <name type="scientific">Blastomonas aquatica</name>
    <dbReference type="NCBI Taxonomy" id="1510276"/>
    <lineage>
        <taxon>Bacteria</taxon>
        <taxon>Pseudomonadati</taxon>
        <taxon>Pseudomonadota</taxon>
        <taxon>Alphaproteobacteria</taxon>
        <taxon>Sphingomonadales</taxon>
        <taxon>Sphingomonadaceae</taxon>
        <taxon>Blastomonas</taxon>
    </lineage>
</organism>
<proteinExistence type="predicted"/>
<feature type="compositionally biased region" description="Basic and acidic residues" evidence="1">
    <location>
        <begin position="108"/>
        <end position="121"/>
    </location>
</feature>
<feature type="region of interest" description="Disordered" evidence="1">
    <location>
        <begin position="92"/>
        <end position="143"/>
    </location>
</feature>
<protein>
    <submittedName>
        <fullName evidence="2">Uncharacterized protein</fullName>
    </submittedName>
</protein>
<feature type="compositionally biased region" description="Basic and acidic residues" evidence="1">
    <location>
        <begin position="132"/>
        <end position="143"/>
    </location>
</feature>
<dbReference type="EMBL" id="BMGD01000001">
    <property type="protein sequence ID" value="GGB51438.1"/>
    <property type="molecule type" value="Genomic_DNA"/>
</dbReference>